<reference evidence="1 2" key="1">
    <citation type="submission" date="2023-07" db="EMBL/GenBank/DDBJ databases">
        <title>Genomic Encyclopedia of Type Strains, Phase IV (KMG-IV): sequencing the most valuable type-strain genomes for metagenomic binning, comparative biology and taxonomic classification.</title>
        <authorList>
            <person name="Goeker M."/>
        </authorList>
    </citation>
    <scope>NUCLEOTIDE SEQUENCE [LARGE SCALE GENOMIC DNA]</scope>
    <source>
        <strain evidence="1 2">DSM 22616</strain>
    </source>
</reference>
<dbReference type="SUPFAM" id="SSF55031">
    <property type="entry name" value="Bacterial exopeptidase dimerisation domain"/>
    <property type="match status" value="1"/>
</dbReference>
<gene>
    <name evidence="1" type="ORF">J2S72_000682</name>
</gene>
<dbReference type="PANTHER" id="PTHR30575:SF0">
    <property type="entry name" value="XAA-ARG DIPEPTIDASE"/>
    <property type="match status" value="1"/>
</dbReference>
<dbReference type="EMBL" id="JAUSTN010000003">
    <property type="protein sequence ID" value="MDQ0274665.1"/>
    <property type="molecule type" value="Genomic_DNA"/>
</dbReference>
<dbReference type="RefSeq" id="WP_307494988.1">
    <property type="nucleotide sequence ID" value="NZ_JAUSTN010000003.1"/>
</dbReference>
<accession>A0ABU0AUG9</accession>
<sequence>MEDVKIVKEIIDSKKEGYRKLSDAIWDNPELGLEEFKSQKILCDAIRKEGFEVKEGLADMPTSFVATWGEGKPAIAFTAEYDALPGLSQKECSLKQEALTEKGAGHGCGHNLLGVGAIAAAFVLKAYMEKENKKGTIKIFGTPSEERDAGKTFMARDGIFDGLDIGFTWHPASVNSVWECGSLANVIATFKFKGISSHAAASPELGRSALDACELMNVGVNYLREHVKSDIRMHYSYLDVGGKAPNVVQASGAVYYFIRAPRMEDAMSAYERVVDCAKGAALMTGTKLDVEFDLAISDYLPNPTLTKLMEEALKDIGGQDYSQEDYKEAKKFMTTLSPEIIDGTVKSLSRFVGMAKAKEYAEKGLISDIIIMGKNSDMANGSTDVGDFSKCVPTAQCLISTAAFATPLHSWQRVSQGKTEIAKKGMDRAVGTLALTAIRALNNPEIIKKAKEELIEERGEKYISPIPKELKIRDPKIQA</sequence>
<dbReference type="InterPro" id="IPR017145">
    <property type="entry name" value="Aminobenzoyl-glu_utiliz_pB"/>
</dbReference>
<dbReference type="InterPro" id="IPR036264">
    <property type="entry name" value="Bact_exopeptidase_dim_dom"/>
</dbReference>
<dbReference type="InterPro" id="IPR002933">
    <property type="entry name" value="Peptidase_M20"/>
</dbReference>
<dbReference type="PANTHER" id="PTHR30575">
    <property type="entry name" value="PEPTIDASE M20"/>
    <property type="match status" value="1"/>
</dbReference>
<dbReference type="Gene3D" id="3.30.70.360">
    <property type="match status" value="1"/>
</dbReference>
<name>A0ABU0AUG9_9FIRM</name>
<dbReference type="SUPFAM" id="SSF53187">
    <property type="entry name" value="Zn-dependent exopeptidases"/>
    <property type="match status" value="1"/>
</dbReference>
<keyword evidence="2" id="KW-1185">Reference proteome</keyword>
<protein>
    <submittedName>
        <fullName evidence="1">Aminobenzoyl-glutamate utilization protein B</fullName>
    </submittedName>
</protein>
<evidence type="ECO:0000313" key="1">
    <source>
        <dbReference type="EMBL" id="MDQ0274665.1"/>
    </source>
</evidence>
<dbReference type="Proteomes" id="UP001236559">
    <property type="component" value="Unassembled WGS sequence"/>
</dbReference>
<dbReference type="Gene3D" id="3.40.630.10">
    <property type="entry name" value="Zn peptidases"/>
    <property type="match status" value="2"/>
</dbReference>
<comment type="caution">
    <text evidence="1">The sequence shown here is derived from an EMBL/GenBank/DDBJ whole genome shotgun (WGS) entry which is preliminary data.</text>
</comment>
<evidence type="ECO:0000313" key="2">
    <source>
        <dbReference type="Proteomes" id="UP001236559"/>
    </source>
</evidence>
<dbReference type="Pfam" id="PF01546">
    <property type="entry name" value="Peptidase_M20"/>
    <property type="match status" value="1"/>
</dbReference>
<dbReference type="PIRSF" id="PIRSF037227">
    <property type="entry name" value="Aminobenzoyl-glu_utiliz_pB"/>
    <property type="match status" value="1"/>
</dbReference>
<dbReference type="NCBIfam" id="TIGR01891">
    <property type="entry name" value="amidohydrolases"/>
    <property type="match status" value="1"/>
</dbReference>
<proteinExistence type="predicted"/>
<dbReference type="InterPro" id="IPR052030">
    <property type="entry name" value="Peptidase_M20/M20A_hydrolases"/>
</dbReference>
<dbReference type="InterPro" id="IPR017439">
    <property type="entry name" value="Amidohydrolase"/>
</dbReference>
<organism evidence="1 2">
    <name type="scientific">Peptoniphilus koenoeneniae</name>
    <dbReference type="NCBI Taxonomy" id="507751"/>
    <lineage>
        <taxon>Bacteria</taxon>
        <taxon>Bacillati</taxon>
        <taxon>Bacillota</taxon>
        <taxon>Tissierellia</taxon>
        <taxon>Tissierellales</taxon>
        <taxon>Peptoniphilaceae</taxon>
        <taxon>Peptoniphilus</taxon>
    </lineage>
</organism>